<dbReference type="GO" id="GO:0007265">
    <property type="term" value="P:Ras protein signal transduction"/>
    <property type="evidence" value="ECO:0007669"/>
    <property type="project" value="TreeGrafter"/>
</dbReference>
<dbReference type="InterPro" id="IPR036964">
    <property type="entry name" value="RASGEF_cat_dom_sf"/>
</dbReference>
<evidence type="ECO:0000259" key="7">
    <source>
        <dbReference type="PROSITE" id="PS50200"/>
    </source>
</evidence>
<accession>A0A8C4RB92</accession>
<dbReference type="GO" id="GO:0016324">
    <property type="term" value="C:apical plasma membrane"/>
    <property type="evidence" value="ECO:0007669"/>
    <property type="project" value="TreeGrafter"/>
</dbReference>
<evidence type="ECO:0000313" key="10">
    <source>
        <dbReference type="Proteomes" id="UP000694388"/>
    </source>
</evidence>
<dbReference type="Pfam" id="PF00788">
    <property type="entry name" value="RA"/>
    <property type="match status" value="1"/>
</dbReference>
<reference evidence="9" key="2">
    <citation type="submission" date="2025-09" db="UniProtKB">
        <authorList>
            <consortium name="Ensembl"/>
        </authorList>
    </citation>
    <scope>IDENTIFICATION</scope>
</reference>
<dbReference type="PROSITE" id="PS50200">
    <property type="entry name" value="RA"/>
    <property type="match status" value="1"/>
</dbReference>
<dbReference type="PROSITE" id="PS50106">
    <property type="entry name" value="PDZ"/>
    <property type="match status" value="1"/>
</dbReference>
<dbReference type="Pfam" id="PF00595">
    <property type="entry name" value="PDZ"/>
    <property type="match status" value="1"/>
</dbReference>
<dbReference type="InterPro" id="IPR000595">
    <property type="entry name" value="cNMP-bd_dom"/>
</dbReference>
<dbReference type="SMART" id="SM00147">
    <property type="entry name" value="RasGEF"/>
    <property type="match status" value="1"/>
</dbReference>
<evidence type="ECO:0000313" key="9">
    <source>
        <dbReference type="Ensembl" id="ENSEBUP00000027430.1"/>
    </source>
</evidence>
<dbReference type="PROSITE" id="PS50212">
    <property type="entry name" value="RASGEF_NTER"/>
    <property type="match status" value="1"/>
</dbReference>
<feature type="compositionally biased region" description="Polar residues" evidence="3">
    <location>
        <begin position="1296"/>
        <end position="1306"/>
    </location>
</feature>
<feature type="region of interest" description="Disordered" evidence="3">
    <location>
        <begin position="26"/>
        <end position="52"/>
    </location>
</feature>
<dbReference type="InterPro" id="IPR000159">
    <property type="entry name" value="RA_dom"/>
</dbReference>
<feature type="compositionally biased region" description="Low complexity" evidence="3">
    <location>
        <begin position="1259"/>
        <end position="1273"/>
    </location>
</feature>
<dbReference type="Gene3D" id="1.20.870.10">
    <property type="entry name" value="Son of sevenless (SoS) protein Chain: S domain 1"/>
    <property type="match status" value="1"/>
</dbReference>
<protein>
    <submittedName>
        <fullName evidence="9">Rap guanine nucleotide exchange factor (GEF) 6</fullName>
    </submittedName>
</protein>
<dbReference type="Gene3D" id="1.10.840.10">
    <property type="entry name" value="Ras guanine-nucleotide exchange factors catalytic domain"/>
    <property type="match status" value="1"/>
</dbReference>
<feature type="domain" description="N-terminal Ras-GEF" evidence="8">
    <location>
        <begin position="265"/>
        <end position="380"/>
    </location>
</feature>
<dbReference type="SMART" id="SM00228">
    <property type="entry name" value="PDZ"/>
    <property type="match status" value="1"/>
</dbReference>
<dbReference type="Ensembl" id="ENSEBUT00000028006.1">
    <property type="protein sequence ID" value="ENSEBUP00000027430.1"/>
    <property type="gene ID" value="ENSEBUG00000016811.1"/>
</dbReference>
<feature type="region of interest" description="Disordered" evidence="3">
    <location>
        <begin position="66"/>
        <end position="97"/>
    </location>
</feature>
<dbReference type="SUPFAM" id="SSF51206">
    <property type="entry name" value="cAMP-binding domain-like"/>
    <property type="match status" value="1"/>
</dbReference>
<feature type="compositionally biased region" description="Acidic residues" evidence="3">
    <location>
        <begin position="80"/>
        <end position="92"/>
    </location>
</feature>
<dbReference type="InterPro" id="IPR001478">
    <property type="entry name" value="PDZ"/>
</dbReference>
<dbReference type="Gene3D" id="2.60.120.10">
    <property type="entry name" value="Jelly Rolls"/>
    <property type="match status" value="1"/>
</dbReference>
<dbReference type="InterPro" id="IPR014710">
    <property type="entry name" value="RmlC-like_jellyroll"/>
</dbReference>
<dbReference type="GeneTree" id="ENSGT00940000158124"/>
<dbReference type="SMART" id="SM00100">
    <property type="entry name" value="cNMP"/>
    <property type="match status" value="1"/>
</dbReference>
<evidence type="ECO:0000256" key="3">
    <source>
        <dbReference type="SAM" id="MobiDB-lite"/>
    </source>
</evidence>
<name>A0A8C4RB92_EPTBU</name>
<keyword evidence="1 2" id="KW-0344">Guanine-nucleotide releasing factor</keyword>
<dbReference type="Pfam" id="PF00618">
    <property type="entry name" value="RasGEF_N"/>
    <property type="match status" value="1"/>
</dbReference>
<keyword evidence="10" id="KW-1185">Reference proteome</keyword>
<dbReference type="InterPro" id="IPR036034">
    <property type="entry name" value="PDZ_sf"/>
</dbReference>
<sequence>MAFLMRCYANCLRPWSSKLPTDLQKMHLREGPGTSGLQASRHSHCSMASDSGSSSLSDIYQATESDAGAGDMSVLPEGIVDSDDDDDEDEEEERRIDSIFVRDTIRESLDKEPEKRTDEDIENILDFLCQLPAFTNVSMTVRRELCAVMKLVVIEHANSLVLRHAQELDSWFVILNGSVEIIRPDGHHETLCMGNAFGVTLCAETQTMFGDMHTKVDDCEFMCVTQQDFCRIVSQVERNTRREEEAGEVVLVTEHRPLDCTGSPQGCVVIQGTPERLVSHLLEEQTAADPTYVEDFLLTFRTFFSHPSDISTRLLTWFQDDKLKDKVTRVVLLWVNNHFNDFEGDPAMSQFLEDFKASLERKGKSMHGHLRLLNIACAAKAKQRTLVLTRPSREAPLGLSLIGGSERHFGIFVESVEVGSRVAQIGLHRGDQILEVNGQNFETILLSKAMDILQHHTHLSLIVRTNMMVFHELLCRMSDDSVGTDVPHFHDGAGSICQNKPNDGGNFRERTYGRAHIFDESHNHLIPSDLLIVAERMKGKGKASTVSGRSRLRRLVHKTFGILPTKSYSGAVATRPGQSQDDSVVGLRASGGGVPSWMLRASLSLSNPDLLQCHRLMDFNIPTVDLHDQVIRVFRADQSSRYLLVGRETTASQAVALALHFFQLLGPPEAYALCEVSVTPECVIKQRRLPEQLSNLAERIPLNARYYLKGALCPSALCPDEAAAELLRESYTGLLQLSSSELAAQLSLRLFQLFRAVEPTEYLNDLFHLGAPSDPTALHRFEEALNQETFWVATEVLGEPSQMKRVKVIKHFIKIACHCRACNNFNSMFAIISGLSHVSVTRLAGTWEKLPAKYGRLYRDLQDLFDPSRNMTKYRQVLAACSLHPPVIPLLPVIKKDLTFLHEGNDTKVDGLVNFEKLRMIAKEIRHVCQMAAFGMDPAMMFRQRSVSQVSGGAVALEALQNVTHRKRTRRSTLLNPRKLYEDAQMGRRVRQYLMQLQVNTDEEQLMQKSLQLELSTSSTPSVAVSRSNDRRAGHLVECSSVVMRCPVAYNLGDPNIITTMASPLPQMARVMVPSLLAGQIKRKGSQQVVVKSMISPCSENSNRNNNSDCTQNMGGVPLTRAMSKDVGMDKESEVIGATNSGSGSCSAIRTSRPSMNDENLPKRDLIEELEATLAGLYSRRLARERACPGSFCMDDSGRMGNLSGLPSRHSLVTSDSGRDSWTSCSSGSHDSIAAALASGHCKSDNNYGGTESWMGDSDSQCSWTSSTGSSPTEENEADTGTIKRRNGKDCLPSVEASTAQPTSASKDSKKEPECCPLVSPEHHLESEKTTLCTGDGS</sequence>
<evidence type="ECO:0000259" key="5">
    <source>
        <dbReference type="PROSITE" id="PS50042"/>
    </source>
</evidence>
<feature type="region of interest" description="Disordered" evidence="3">
    <location>
        <begin position="1259"/>
        <end position="1338"/>
    </location>
</feature>
<dbReference type="CDD" id="cd01785">
    <property type="entry name" value="RA_PDZ-GEF1"/>
    <property type="match status" value="1"/>
</dbReference>
<feature type="domain" description="Ras-associating" evidence="7">
    <location>
        <begin position="627"/>
        <end position="713"/>
    </location>
</feature>
<dbReference type="SUPFAM" id="SSF50156">
    <property type="entry name" value="PDZ domain-like"/>
    <property type="match status" value="1"/>
</dbReference>
<dbReference type="Gene3D" id="2.30.42.10">
    <property type="match status" value="1"/>
</dbReference>
<dbReference type="GO" id="GO:0005085">
    <property type="term" value="F:guanyl-nucleotide exchange factor activity"/>
    <property type="evidence" value="ECO:0007669"/>
    <property type="project" value="UniProtKB-KW"/>
</dbReference>
<evidence type="ECO:0000259" key="4">
    <source>
        <dbReference type="PROSITE" id="PS50009"/>
    </source>
</evidence>
<dbReference type="SMART" id="SM00229">
    <property type="entry name" value="RasGEFN"/>
    <property type="match status" value="1"/>
</dbReference>
<dbReference type="InterPro" id="IPR001895">
    <property type="entry name" value="RASGEF_cat_dom"/>
</dbReference>
<evidence type="ECO:0000256" key="1">
    <source>
        <dbReference type="ARBA" id="ARBA00022658"/>
    </source>
</evidence>
<dbReference type="SMART" id="SM00314">
    <property type="entry name" value="RA"/>
    <property type="match status" value="1"/>
</dbReference>
<dbReference type="PANTHER" id="PTHR23113:SF249">
    <property type="entry name" value="RAP GUANINE NUCLEOTIDE EXCHANGE FACTOR 6"/>
    <property type="match status" value="1"/>
</dbReference>
<dbReference type="CDD" id="cd06755">
    <property type="entry name" value="PDZ_RapGEF2_RapGEF6-like"/>
    <property type="match status" value="1"/>
</dbReference>
<dbReference type="PROSITE" id="PS50009">
    <property type="entry name" value="RASGEF_CAT"/>
    <property type="match status" value="1"/>
</dbReference>
<evidence type="ECO:0000259" key="8">
    <source>
        <dbReference type="PROSITE" id="PS50212"/>
    </source>
</evidence>
<dbReference type="CDD" id="cd00038">
    <property type="entry name" value="CAP_ED"/>
    <property type="match status" value="1"/>
</dbReference>
<organism evidence="9 10">
    <name type="scientific">Eptatretus burgeri</name>
    <name type="common">Inshore hagfish</name>
    <dbReference type="NCBI Taxonomy" id="7764"/>
    <lineage>
        <taxon>Eukaryota</taxon>
        <taxon>Metazoa</taxon>
        <taxon>Chordata</taxon>
        <taxon>Craniata</taxon>
        <taxon>Vertebrata</taxon>
        <taxon>Cyclostomata</taxon>
        <taxon>Myxini</taxon>
        <taxon>Myxiniformes</taxon>
        <taxon>Myxinidae</taxon>
        <taxon>Eptatretinae</taxon>
        <taxon>Eptatretus</taxon>
    </lineage>
</organism>
<dbReference type="Pfam" id="PF00617">
    <property type="entry name" value="RasGEF"/>
    <property type="match status" value="1"/>
</dbReference>
<evidence type="ECO:0000259" key="6">
    <source>
        <dbReference type="PROSITE" id="PS50106"/>
    </source>
</evidence>
<proteinExistence type="predicted"/>
<dbReference type="Proteomes" id="UP000694388">
    <property type="component" value="Unplaced"/>
</dbReference>
<dbReference type="CDD" id="cd06224">
    <property type="entry name" value="REM"/>
    <property type="match status" value="1"/>
</dbReference>
<feature type="domain" description="Ras-GEF" evidence="4">
    <location>
        <begin position="738"/>
        <end position="978"/>
    </location>
</feature>
<feature type="domain" description="Cyclic nucleotide-binding" evidence="5">
    <location>
        <begin position="133"/>
        <end position="198"/>
    </location>
</feature>
<dbReference type="InterPro" id="IPR018490">
    <property type="entry name" value="cNMP-bd_dom_sf"/>
</dbReference>
<dbReference type="OMA" id="HIFDESH"/>
<dbReference type="PROSITE" id="PS50042">
    <property type="entry name" value="CNMP_BINDING_3"/>
    <property type="match status" value="1"/>
</dbReference>
<dbReference type="InterPro" id="IPR008937">
    <property type="entry name" value="Ras-like_GEF"/>
</dbReference>
<dbReference type="InterPro" id="IPR000651">
    <property type="entry name" value="Ras-like_Gua-exchang_fac_N"/>
</dbReference>
<reference evidence="9" key="1">
    <citation type="submission" date="2025-08" db="UniProtKB">
        <authorList>
            <consortium name="Ensembl"/>
        </authorList>
    </citation>
    <scope>IDENTIFICATION</scope>
</reference>
<feature type="domain" description="PDZ" evidence="6">
    <location>
        <begin position="385"/>
        <end position="454"/>
    </location>
</feature>
<feature type="region of interest" description="Disordered" evidence="3">
    <location>
        <begin position="1136"/>
        <end position="1160"/>
    </location>
</feature>
<dbReference type="PANTHER" id="PTHR23113">
    <property type="entry name" value="GUANINE NUCLEOTIDE EXCHANGE FACTOR"/>
    <property type="match status" value="1"/>
</dbReference>
<dbReference type="InterPro" id="IPR023578">
    <property type="entry name" value="Ras_GEF_dom_sf"/>
</dbReference>
<dbReference type="CDD" id="cd00155">
    <property type="entry name" value="RasGEF"/>
    <property type="match status" value="1"/>
</dbReference>
<feature type="compositionally biased region" description="Polar residues" evidence="3">
    <location>
        <begin position="1138"/>
        <end position="1158"/>
    </location>
</feature>
<dbReference type="SUPFAM" id="SSF48366">
    <property type="entry name" value="Ras GEF"/>
    <property type="match status" value="1"/>
</dbReference>
<evidence type="ECO:0000256" key="2">
    <source>
        <dbReference type="PROSITE-ProRule" id="PRU00168"/>
    </source>
</evidence>